<feature type="transmembrane region" description="Helical" evidence="2">
    <location>
        <begin position="59"/>
        <end position="81"/>
    </location>
</feature>
<organism evidence="5 6">
    <name type="scientific">Adlercreutzia rubneri</name>
    <dbReference type="NCBI Taxonomy" id="2916441"/>
    <lineage>
        <taxon>Bacteria</taxon>
        <taxon>Bacillati</taxon>
        <taxon>Actinomycetota</taxon>
        <taxon>Coriobacteriia</taxon>
        <taxon>Eggerthellales</taxon>
        <taxon>Eggerthellaceae</taxon>
        <taxon>Adlercreutzia</taxon>
    </lineage>
</organism>
<dbReference type="Pfam" id="PF19789">
    <property type="entry name" value="DUF6273"/>
    <property type="match status" value="1"/>
</dbReference>
<dbReference type="RefSeq" id="WP_114539027.1">
    <property type="nucleotide sequence ID" value="NZ_JARFIT010000001.1"/>
</dbReference>
<protein>
    <submittedName>
        <fullName evidence="5">Zinc-ribbon domain-containing protein</fullName>
    </submittedName>
</protein>
<keyword evidence="2" id="KW-1133">Transmembrane helix</keyword>
<keyword evidence="6" id="KW-1185">Reference proteome</keyword>
<feature type="domain" description="DUF6273" evidence="4">
    <location>
        <begin position="225"/>
        <end position="338"/>
    </location>
</feature>
<feature type="compositionally biased region" description="Low complexity" evidence="1">
    <location>
        <begin position="39"/>
        <end position="50"/>
    </location>
</feature>
<sequence>MFCPKCGNEIAEGSAFCGKCGAPVGAQAGGSAPVGGAQGAASGSAGAGAPTPKRNGAKIGAIAAVVVVALVLVAGFATNWFGLAGVQPKEAVEVPAASQGADEAQGANAADGQSADANESAGDAQGGSQDATGAAVKSAVEAYTWDELSRISAEIGAAGDEAAAIEVAKKYNLCTPEGKLDGTQVKSVALADGTQTTVQIVGFAHDDKTAGGKAGITFIFGDCVGEAPMNSTDTNAGGWEASQMRAYLNGDWRTQLPQDLDAVIVPVDKLSNNVGETDAVSAVTTTSDALWLFSLSELAGAVPAGRTGEGYGLLRRAMWTFWMQRDRNTGFSATWAWAWETAKMPASLRRAQTRTLSGGYVPRSHATGTAFCVSTNTDIHLRDPTVLAAQITWFLAFAFKPIQVSKNLHARDANRRKGLPMSSAFLIEAGIIGGPVGKERIRMGFLDNVTSAVNRRTAAAGRGADKIKLNARIGELNKQRQGLAAQLGTSLYEAAANEKDGE</sequence>
<gene>
    <name evidence="5" type="ORF">GO707_01155</name>
</gene>
<keyword evidence="2" id="KW-0472">Membrane</keyword>
<feature type="region of interest" description="Disordered" evidence="1">
    <location>
        <begin position="95"/>
        <end position="130"/>
    </location>
</feature>
<name>A0A7K1T3B1_9ACTN</name>
<evidence type="ECO:0000256" key="2">
    <source>
        <dbReference type="SAM" id="Phobius"/>
    </source>
</evidence>
<dbReference type="Proteomes" id="UP000488839">
    <property type="component" value="Unassembled WGS sequence"/>
</dbReference>
<evidence type="ECO:0000259" key="4">
    <source>
        <dbReference type="Pfam" id="PF19789"/>
    </source>
</evidence>
<evidence type="ECO:0000259" key="3">
    <source>
        <dbReference type="Pfam" id="PF13240"/>
    </source>
</evidence>
<proteinExistence type="predicted"/>
<evidence type="ECO:0000313" key="6">
    <source>
        <dbReference type="Proteomes" id="UP000488839"/>
    </source>
</evidence>
<accession>A0A7K1T3B1</accession>
<dbReference type="Pfam" id="PF13240">
    <property type="entry name" value="Zn_Ribbon_1"/>
    <property type="match status" value="1"/>
</dbReference>
<dbReference type="InterPro" id="IPR046240">
    <property type="entry name" value="DUF6273"/>
</dbReference>
<feature type="region of interest" description="Disordered" evidence="1">
    <location>
        <begin position="31"/>
        <end position="52"/>
    </location>
</feature>
<reference evidence="5 6" key="1">
    <citation type="submission" date="2019-11" db="EMBL/GenBank/DDBJ databases">
        <title>Whole genome shotgun sequencing (WGS) data from Adlercreutzia equolifaciens ResAG-91, Eggerthella lenta MRI-F36, MRI-F37, MRI-F40, ResAG-49, ResAG-88, ResAG-121, ResAG-145, and Gordonibacter sp. ResAG-5, ResAG-26, ResAG-43, ResAG-50, ResAG-59.</title>
        <authorList>
            <person name="Stoll D.A."/>
            <person name="Danylec N."/>
            <person name="Franz C.M.A.P."/>
            <person name="Huch M."/>
        </authorList>
    </citation>
    <scope>NUCLEOTIDE SEQUENCE [LARGE SCALE GENOMIC DNA]</scope>
    <source>
        <strain evidence="5 6">ResAG-91</strain>
    </source>
</reference>
<dbReference type="InterPro" id="IPR026870">
    <property type="entry name" value="Zinc_ribbon_dom"/>
</dbReference>
<dbReference type="AlphaFoldDB" id="A0A7K1T3B1"/>
<evidence type="ECO:0000313" key="5">
    <source>
        <dbReference type="EMBL" id="MVN57850.1"/>
    </source>
</evidence>
<feature type="domain" description="Zinc-ribbon" evidence="3">
    <location>
        <begin position="2"/>
        <end position="24"/>
    </location>
</feature>
<comment type="caution">
    <text evidence="5">The sequence shown here is derived from an EMBL/GenBank/DDBJ whole genome shotgun (WGS) entry which is preliminary data.</text>
</comment>
<keyword evidence="2" id="KW-0812">Transmembrane</keyword>
<dbReference type="EMBL" id="WPOO01000001">
    <property type="protein sequence ID" value="MVN57850.1"/>
    <property type="molecule type" value="Genomic_DNA"/>
</dbReference>
<evidence type="ECO:0000256" key="1">
    <source>
        <dbReference type="SAM" id="MobiDB-lite"/>
    </source>
</evidence>